<dbReference type="PROSITE" id="PS51194">
    <property type="entry name" value="HELICASE_CTER"/>
    <property type="match status" value="1"/>
</dbReference>
<name>A0A084B2V5_STACB</name>
<dbReference type="GO" id="GO:0005524">
    <property type="term" value="F:ATP binding"/>
    <property type="evidence" value="ECO:0007669"/>
    <property type="project" value="UniProtKB-KW"/>
</dbReference>
<dbReference type="InterPro" id="IPR001650">
    <property type="entry name" value="Helicase_C-like"/>
</dbReference>
<dbReference type="GO" id="GO:0016887">
    <property type="term" value="F:ATP hydrolysis activity"/>
    <property type="evidence" value="ECO:0007669"/>
    <property type="project" value="InterPro"/>
</dbReference>
<feature type="region of interest" description="Disordered" evidence="9">
    <location>
        <begin position="755"/>
        <end position="777"/>
    </location>
</feature>
<keyword evidence="3" id="KW-0547">Nucleotide-binding</keyword>
<dbReference type="InterPro" id="IPR027417">
    <property type="entry name" value="P-loop_NTPase"/>
</dbReference>
<feature type="region of interest" description="Disordered" evidence="9">
    <location>
        <begin position="149"/>
        <end position="172"/>
    </location>
</feature>
<keyword evidence="4" id="KW-0378">Hydrolase</keyword>
<feature type="compositionally biased region" description="Pro residues" evidence="9">
    <location>
        <begin position="1543"/>
        <end position="1555"/>
    </location>
</feature>
<evidence type="ECO:0000256" key="9">
    <source>
        <dbReference type="SAM" id="MobiDB-lite"/>
    </source>
</evidence>
<accession>A0A084B2V5</accession>
<dbReference type="GO" id="GO:0005634">
    <property type="term" value="C:nucleus"/>
    <property type="evidence" value="ECO:0007669"/>
    <property type="project" value="UniProtKB-SubCell"/>
</dbReference>
<keyword evidence="7" id="KW-0238">DNA-binding</keyword>
<proteinExistence type="inferred from homology"/>
<dbReference type="InterPro" id="IPR000330">
    <property type="entry name" value="SNF2_N"/>
</dbReference>
<comment type="similarity">
    <text evidence="2">Belongs to the SNF2/RAD54 helicase family.</text>
</comment>
<keyword evidence="8" id="KW-0539">Nucleus</keyword>
<evidence type="ECO:0000256" key="7">
    <source>
        <dbReference type="ARBA" id="ARBA00023125"/>
    </source>
</evidence>
<feature type="compositionally biased region" description="Basic and acidic residues" evidence="9">
    <location>
        <begin position="1715"/>
        <end position="1736"/>
    </location>
</feature>
<dbReference type="InterPro" id="IPR049730">
    <property type="entry name" value="SNF2/RAD54-like_C"/>
</dbReference>
<dbReference type="HOGENOM" id="CLU_001161_0_0_1"/>
<dbReference type="PROSITE" id="PS51192">
    <property type="entry name" value="HELICASE_ATP_BIND_1"/>
    <property type="match status" value="1"/>
</dbReference>
<evidence type="ECO:0000313" key="12">
    <source>
        <dbReference type="EMBL" id="KEY71884.1"/>
    </source>
</evidence>
<feature type="compositionally biased region" description="Polar residues" evidence="9">
    <location>
        <begin position="765"/>
        <end position="774"/>
    </location>
</feature>
<dbReference type="Pfam" id="PF00271">
    <property type="entry name" value="Helicase_C"/>
    <property type="match status" value="1"/>
</dbReference>
<feature type="compositionally biased region" description="Basic and acidic residues" evidence="9">
    <location>
        <begin position="1746"/>
        <end position="1760"/>
    </location>
</feature>
<dbReference type="PANTHER" id="PTHR45797">
    <property type="entry name" value="RAD54-LIKE"/>
    <property type="match status" value="1"/>
</dbReference>
<gene>
    <name evidence="12" type="ORF">S7711_06025</name>
</gene>
<dbReference type="Proteomes" id="UP000028045">
    <property type="component" value="Unassembled WGS sequence"/>
</dbReference>
<feature type="region of interest" description="Disordered" evidence="9">
    <location>
        <begin position="1715"/>
        <end position="1795"/>
    </location>
</feature>
<feature type="region of interest" description="Disordered" evidence="9">
    <location>
        <begin position="461"/>
        <end position="501"/>
    </location>
</feature>
<dbReference type="SUPFAM" id="SSF52540">
    <property type="entry name" value="P-loop containing nucleoside triphosphate hydrolases"/>
    <property type="match status" value="2"/>
</dbReference>
<feature type="compositionally biased region" description="Acidic residues" evidence="9">
    <location>
        <begin position="489"/>
        <end position="501"/>
    </location>
</feature>
<evidence type="ECO:0000259" key="11">
    <source>
        <dbReference type="PROSITE" id="PS51194"/>
    </source>
</evidence>
<evidence type="ECO:0000256" key="4">
    <source>
        <dbReference type="ARBA" id="ARBA00022801"/>
    </source>
</evidence>
<dbReference type="Gene3D" id="3.40.50.300">
    <property type="entry name" value="P-loop containing nucleotide triphosphate hydrolases"/>
    <property type="match status" value="1"/>
</dbReference>
<evidence type="ECO:0000313" key="13">
    <source>
        <dbReference type="Proteomes" id="UP000028045"/>
    </source>
</evidence>
<dbReference type="Pfam" id="PF00176">
    <property type="entry name" value="SNF2-rel_dom"/>
    <property type="match status" value="1"/>
</dbReference>
<protein>
    <submittedName>
        <fullName evidence="12">Uncharacterized protein</fullName>
    </submittedName>
</protein>
<feature type="domain" description="Helicase C-terminal" evidence="11">
    <location>
        <begin position="1213"/>
        <end position="1366"/>
    </location>
</feature>
<dbReference type="Pfam" id="PF24580">
    <property type="entry name" value="DUF7607"/>
    <property type="match status" value="1"/>
</dbReference>
<feature type="domain" description="Helicase ATP-binding" evidence="10">
    <location>
        <begin position="863"/>
        <end position="1054"/>
    </location>
</feature>
<dbReference type="GO" id="GO:0004386">
    <property type="term" value="F:helicase activity"/>
    <property type="evidence" value="ECO:0007669"/>
    <property type="project" value="UniProtKB-KW"/>
</dbReference>
<organism evidence="12 13">
    <name type="scientific">Stachybotrys chartarum (strain CBS 109288 / IBT 7711)</name>
    <name type="common">Toxic black mold</name>
    <name type="synonym">Stilbospora chartarum</name>
    <dbReference type="NCBI Taxonomy" id="1280523"/>
    <lineage>
        <taxon>Eukaryota</taxon>
        <taxon>Fungi</taxon>
        <taxon>Dikarya</taxon>
        <taxon>Ascomycota</taxon>
        <taxon>Pezizomycotina</taxon>
        <taxon>Sordariomycetes</taxon>
        <taxon>Hypocreomycetidae</taxon>
        <taxon>Hypocreales</taxon>
        <taxon>Stachybotryaceae</taxon>
        <taxon>Stachybotrys</taxon>
    </lineage>
</organism>
<dbReference type="InterPro" id="IPR038718">
    <property type="entry name" value="SNF2-like_sf"/>
</dbReference>
<keyword evidence="13" id="KW-1185">Reference proteome</keyword>
<feature type="region of interest" description="Disordered" evidence="9">
    <location>
        <begin position="568"/>
        <end position="595"/>
    </location>
</feature>
<dbReference type="InterPro" id="IPR014001">
    <property type="entry name" value="Helicase_ATP-bd"/>
</dbReference>
<evidence type="ECO:0000256" key="6">
    <source>
        <dbReference type="ARBA" id="ARBA00022840"/>
    </source>
</evidence>
<evidence type="ECO:0000259" key="10">
    <source>
        <dbReference type="PROSITE" id="PS51192"/>
    </source>
</evidence>
<evidence type="ECO:0000256" key="1">
    <source>
        <dbReference type="ARBA" id="ARBA00004123"/>
    </source>
</evidence>
<evidence type="ECO:0000256" key="3">
    <source>
        <dbReference type="ARBA" id="ARBA00022741"/>
    </source>
</evidence>
<dbReference type="GO" id="GO:0003677">
    <property type="term" value="F:DNA binding"/>
    <property type="evidence" value="ECO:0007669"/>
    <property type="project" value="UniProtKB-KW"/>
</dbReference>
<evidence type="ECO:0000256" key="5">
    <source>
        <dbReference type="ARBA" id="ARBA00022806"/>
    </source>
</evidence>
<evidence type="ECO:0000256" key="2">
    <source>
        <dbReference type="ARBA" id="ARBA00007025"/>
    </source>
</evidence>
<dbReference type="CDD" id="cd18007">
    <property type="entry name" value="DEXHc_ATRX-like"/>
    <property type="match status" value="1"/>
</dbReference>
<keyword evidence="6" id="KW-0067">ATP-binding</keyword>
<comment type="subcellular location">
    <subcellularLocation>
        <location evidence="1">Nucleus</location>
    </subcellularLocation>
</comment>
<dbReference type="InterPro" id="IPR044574">
    <property type="entry name" value="ARIP4-like"/>
</dbReference>
<feature type="region of interest" description="Disordered" evidence="9">
    <location>
        <begin position="1532"/>
        <end position="1601"/>
    </location>
</feature>
<dbReference type="OrthoDB" id="2020972at2759"/>
<feature type="compositionally biased region" description="Polar residues" evidence="9">
    <location>
        <begin position="1570"/>
        <end position="1601"/>
    </location>
</feature>
<dbReference type="SMART" id="SM00490">
    <property type="entry name" value="HELICc"/>
    <property type="match status" value="1"/>
</dbReference>
<dbReference type="SMART" id="SM00487">
    <property type="entry name" value="DEXDc"/>
    <property type="match status" value="1"/>
</dbReference>
<sequence length="1795" mass="201869">MEGVQSDDPFLWDVDAVVEHLCRPGSVWARDPAALSSRIAEEEVDGKTLLTYEHLCSRQELMECLGVKPARHKAALAEAIIDWRHKSRAYHCWKQELVKKQSEALAQDWASSATNHEAHSEQVQAVICPPHGNLQDGKATHTLWTNSHAARDAHTSPQPPQPDPSSAVDDGKPRKRIAPITLQNEPISKKPRPIPTEADIADHRRAHVIIRTPGSSALPWETRSSGAYLGEGAITHSDIKSPHKTLSTRLLDVKDDKFVLLPPNSLPSGRQLVVCRTMIRLFRANNYKIASLLQGKPMTRSPTPTDDGDPVIAWSDLPDSWDEETMREIEAEELEEEQQQKARSKQYLSRATVESELSKAVEGLTSAWEQHKLPKLERRAWKLWNDARRKGLSKAQILENQKQAKFFDDRIKKLYDAILDESWKKAIDVERQARSLEQNLADKLCCLWRIRVLEKRQEPPRVHHLPRLQTKPPARAESPSSGEELASSDGEDDAEFVVPDDDLNDEPMQGVEQTPNVNDDFEISPVESDMYVDLTQMTPTPKTPRFMAKSPSSRVSKLEISSQPVLIDLVSPDNPGGFPSSPPAVREEHDKAGDPPPSVEYFGSLEEIKNSQPQEWARKGDRWRMISSLLWKLDFARRKAVLDVAQEADPDMIWDKTIQRQISEPLLDMSQLENDPVATAAFHLTHLFLCFIRCKAVKKSQVAVLSERSKNMIREHRETLFEKFLSFINIIAPGFPLAEQLYRDEMDDLEDDEAAEVDADDGPLPSSQNNASQTRKTKEIIQNKAALDIRQREKQRFEEQEARRVKLRANLANSTEIPSDRSRLIINESKQDGQPFIYVSDGIGKRIKDHQIEGVRFLWNQIVLDPDSRQGCLLAHSMGLGKTMQVITLLVAIAEAADSTDESVRAQIPEELRESKTLILCPSGLVDNWMDELLAWTLDVPDRLLGPFRKVESTMGNQVREDAVMLWAKDGGILVVGYNMFQNVIGISDEVMKTLTESPNIVIADEAHKLKNPAANISKACALFRTRSRIALTGSPLANNVEEYHAMIDWVAPNYLGPHDEFRDKYAHPIHQGLWGDSTGVDKRRALKVLQALKETVAPKVHRATTKSCLKDDLPPKQEYVIIVAPTPMQRRLYKSYVEAVRSSRSGQLGQSRIWSVVDDLSLICNHPKCFKVKVQQVNGNGQDNPIQFPREIIPSTLKETKIPDIDNASLSTKSALLLLILDEARAAGDKVLVFSSSKLTLDYLENLLRMQRRRCCRLDGSTAISKRQIMVKQFNTGNQEVYLISTTAGGVGLNIQGANRVVIFDFEWNPVNEQQAIGRAYRIGQKKPVSVYWLLVGGSFEEDMHNKAVFKMQLASRVVDKKNPISWGKRLGGFLHDIKPVPAKDIKKFMGKDRILDKLISYKDNGEAILSIVSTDTFEEEDVTIDLTQEERQEAANMVSLNRLRLVDPAEYERQRHNALLDNRIAVPEMLHTSSSVNRTMDGASDVSAGPIRTALGTGFFTYNPTELREKMHGNIRRTLPLVHQPTVSPGALVQNHDQQPAQPPRHGPTPVPIPMAGANTFFGRQHEQQAASHQNLNLQQSRTQASVQATGGGTTTLFSQPKNQAMEDFRAELLSRMKPLQERGYPGTQGPRDLIANTLILAIDQVRKEHSYGFLHDNQHWKLLHKFLEHDRFVVGMVAGHLTTNFLGLASKTQMDRRIEGLEGLSEIEFRTHLGKGAREPEPLNLENIDRPDGHSSSQAKKSLRQDDLKVMQEAAEKRKYRSSVRLPGWANEALSAHNRRAGSSGRSTPNGN</sequence>
<reference evidence="12 13" key="1">
    <citation type="journal article" date="2014" name="BMC Genomics">
        <title>Comparative genome sequencing reveals chemotype-specific gene clusters in the toxigenic black mold Stachybotrys.</title>
        <authorList>
            <person name="Semeiks J."/>
            <person name="Borek D."/>
            <person name="Otwinowski Z."/>
            <person name="Grishin N.V."/>
        </authorList>
    </citation>
    <scope>NUCLEOTIDE SEQUENCE [LARGE SCALE GENOMIC DNA]</scope>
    <source>
        <strain evidence="13">CBS 109288 / IBT 7711</strain>
    </source>
</reference>
<dbReference type="PANTHER" id="PTHR45797:SF1">
    <property type="entry name" value="HELICASE ARIP4"/>
    <property type="match status" value="1"/>
</dbReference>
<dbReference type="InterPro" id="IPR056026">
    <property type="entry name" value="DUF7607"/>
</dbReference>
<dbReference type="CDD" id="cd18793">
    <property type="entry name" value="SF2_C_SNF"/>
    <property type="match status" value="1"/>
</dbReference>
<evidence type="ECO:0000256" key="8">
    <source>
        <dbReference type="ARBA" id="ARBA00023242"/>
    </source>
</evidence>
<dbReference type="Gene3D" id="3.40.50.10810">
    <property type="entry name" value="Tandem AAA-ATPase domain"/>
    <property type="match status" value="1"/>
</dbReference>
<dbReference type="EMBL" id="KL648145">
    <property type="protein sequence ID" value="KEY71884.1"/>
    <property type="molecule type" value="Genomic_DNA"/>
</dbReference>
<keyword evidence="5" id="KW-0347">Helicase</keyword>